<evidence type="ECO:0000256" key="1">
    <source>
        <dbReference type="SAM" id="MobiDB-lite"/>
    </source>
</evidence>
<name>A0AAZ3S3L7_ONCTS</name>
<keyword evidence="3" id="KW-1185">Reference proteome</keyword>
<feature type="compositionally biased region" description="Polar residues" evidence="1">
    <location>
        <begin position="60"/>
        <end position="71"/>
    </location>
</feature>
<dbReference type="Ensembl" id="ENSOTST00005183426.1">
    <property type="protein sequence ID" value="ENSOTSP00005147695.1"/>
    <property type="gene ID" value="ENSOTSG00005061002.1"/>
</dbReference>
<evidence type="ECO:0000313" key="2">
    <source>
        <dbReference type="Ensembl" id="ENSOTSP00005147695.1"/>
    </source>
</evidence>
<organism evidence="2 3">
    <name type="scientific">Oncorhynchus tshawytscha</name>
    <name type="common">Chinook salmon</name>
    <name type="synonym">Salmo tshawytscha</name>
    <dbReference type="NCBI Taxonomy" id="74940"/>
    <lineage>
        <taxon>Eukaryota</taxon>
        <taxon>Metazoa</taxon>
        <taxon>Chordata</taxon>
        <taxon>Craniata</taxon>
        <taxon>Vertebrata</taxon>
        <taxon>Euteleostomi</taxon>
        <taxon>Actinopterygii</taxon>
        <taxon>Neopterygii</taxon>
        <taxon>Teleostei</taxon>
        <taxon>Protacanthopterygii</taxon>
        <taxon>Salmoniformes</taxon>
        <taxon>Salmonidae</taxon>
        <taxon>Salmoninae</taxon>
        <taxon>Oncorhynchus</taxon>
    </lineage>
</organism>
<dbReference type="AlphaFoldDB" id="A0AAZ3S3L7"/>
<proteinExistence type="predicted"/>
<dbReference type="Proteomes" id="UP000694402">
    <property type="component" value="Unassembled WGS sequence"/>
</dbReference>
<accession>A0AAZ3S3L7</accession>
<feature type="region of interest" description="Disordered" evidence="1">
    <location>
        <begin position="58"/>
        <end position="80"/>
    </location>
</feature>
<reference evidence="2" key="3">
    <citation type="submission" date="2025-09" db="UniProtKB">
        <authorList>
            <consortium name="Ensembl"/>
        </authorList>
    </citation>
    <scope>IDENTIFICATION</scope>
</reference>
<protein>
    <submittedName>
        <fullName evidence="2">Uncharacterized protein</fullName>
    </submittedName>
</protein>
<evidence type="ECO:0000313" key="3">
    <source>
        <dbReference type="Proteomes" id="UP000694402"/>
    </source>
</evidence>
<reference evidence="3" key="1">
    <citation type="journal article" date="2018" name="PLoS ONE">
        <title>Chinook salmon (Oncorhynchus tshawytscha) genome and transcriptome.</title>
        <authorList>
            <person name="Christensen K.A."/>
            <person name="Leong J.S."/>
            <person name="Sakhrani D."/>
            <person name="Biagi C.A."/>
            <person name="Minkley D.R."/>
            <person name="Withler R.E."/>
            <person name="Rondeau E.B."/>
            <person name="Koop B.F."/>
            <person name="Devlin R.H."/>
        </authorList>
    </citation>
    <scope>NUCLEOTIDE SEQUENCE [LARGE SCALE GENOMIC DNA]</scope>
</reference>
<reference evidence="2" key="2">
    <citation type="submission" date="2025-08" db="UniProtKB">
        <authorList>
            <consortium name="Ensembl"/>
        </authorList>
    </citation>
    <scope>IDENTIFICATION</scope>
</reference>
<sequence>MGVVRCEFALVKCNYTVELYGAQETRKTTNVSVLAYGYFVYFTAVSLFLSSADCRKTDSSGDGENQITQAPASPPVRAGVWPKTSLDTGVPFQSGSQRTLEPQETGWQPQMRFQFQVVPAPDIIATAHDLTPPDSSVVCMSLPGNPMVWL</sequence>